<dbReference type="AlphaFoldDB" id="A0A0C2STX2"/>
<evidence type="ECO:0000256" key="1">
    <source>
        <dbReference type="SAM" id="MobiDB-lite"/>
    </source>
</evidence>
<keyword evidence="3" id="KW-1185">Reference proteome</keyword>
<dbReference type="Proteomes" id="UP000054549">
    <property type="component" value="Unassembled WGS sequence"/>
</dbReference>
<sequence>MNRNIAKIINPSSGLGPEGEKKPAAVTPNASTPEHGPSLSQISQQIYFDPLRFPSSTPPLSIPITDSCSALTPPLRSPLLSWRIRKILDSLTCSLALPCD</sequence>
<protein>
    <submittedName>
        <fullName evidence="2">Uncharacterized protein</fullName>
    </submittedName>
</protein>
<proteinExistence type="predicted"/>
<evidence type="ECO:0000313" key="2">
    <source>
        <dbReference type="EMBL" id="KIL66835.1"/>
    </source>
</evidence>
<reference evidence="2 3" key="1">
    <citation type="submission" date="2014-04" db="EMBL/GenBank/DDBJ databases">
        <title>Evolutionary Origins and Diversification of the Mycorrhizal Mutualists.</title>
        <authorList>
            <consortium name="DOE Joint Genome Institute"/>
            <consortium name="Mycorrhizal Genomics Consortium"/>
            <person name="Kohler A."/>
            <person name="Kuo A."/>
            <person name="Nagy L.G."/>
            <person name="Floudas D."/>
            <person name="Copeland A."/>
            <person name="Barry K.W."/>
            <person name="Cichocki N."/>
            <person name="Veneault-Fourrey C."/>
            <person name="LaButti K."/>
            <person name="Lindquist E.A."/>
            <person name="Lipzen A."/>
            <person name="Lundell T."/>
            <person name="Morin E."/>
            <person name="Murat C."/>
            <person name="Riley R."/>
            <person name="Ohm R."/>
            <person name="Sun H."/>
            <person name="Tunlid A."/>
            <person name="Henrissat B."/>
            <person name="Grigoriev I.V."/>
            <person name="Hibbett D.S."/>
            <person name="Martin F."/>
        </authorList>
    </citation>
    <scope>NUCLEOTIDE SEQUENCE [LARGE SCALE GENOMIC DNA]</scope>
    <source>
        <strain evidence="2 3">Koide BX008</strain>
    </source>
</reference>
<dbReference type="InParanoid" id="A0A0C2STX2"/>
<feature type="region of interest" description="Disordered" evidence="1">
    <location>
        <begin position="1"/>
        <end position="39"/>
    </location>
</feature>
<dbReference type="EMBL" id="KN818234">
    <property type="protein sequence ID" value="KIL66835.1"/>
    <property type="molecule type" value="Genomic_DNA"/>
</dbReference>
<feature type="compositionally biased region" description="Polar residues" evidence="1">
    <location>
        <begin position="28"/>
        <end position="39"/>
    </location>
</feature>
<organism evidence="2 3">
    <name type="scientific">Amanita muscaria (strain Koide BX008)</name>
    <dbReference type="NCBI Taxonomy" id="946122"/>
    <lineage>
        <taxon>Eukaryota</taxon>
        <taxon>Fungi</taxon>
        <taxon>Dikarya</taxon>
        <taxon>Basidiomycota</taxon>
        <taxon>Agaricomycotina</taxon>
        <taxon>Agaricomycetes</taxon>
        <taxon>Agaricomycetidae</taxon>
        <taxon>Agaricales</taxon>
        <taxon>Pluteineae</taxon>
        <taxon>Amanitaceae</taxon>
        <taxon>Amanita</taxon>
    </lineage>
</organism>
<accession>A0A0C2STX2</accession>
<name>A0A0C2STX2_AMAMK</name>
<gene>
    <name evidence="2" type="ORF">M378DRAFT_160343</name>
</gene>
<evidence type="ECO:0000313" key="3">
    <source>
        <dbReference type="Proteomes" id="UP000054549"/>
    </source>
</evidence>
<dbReference type="HOGENOM" id="CLU_2305330_0_0_1"/>